<dbReference type="Proteomes" id="UP001387364">
    <property type="component" value="Chromosome"/>
</dbReference>
<evidence type="ECO:0000313" key="1">
    <source>
        <dbReference type="EMBL" id="WXB93560.1"/>
    </source>
</evidence>
<organism evidence="1 2">
    <name type="scientific">Bacillus kandeliae</name>
    <dbReference type="NCBI Taxonomy" id="3129297"/>
    <lineage>
        <taxon>Bacteria</taxon>
        <taxon>Bacillati</taxon>
        <taxon>Bacillota</taxon>
        <taxon>Bacilli</taxon>
        <taxon>Bacillales</taxon>
        <taxon>Bacillaceae</taxon>
        <taxon>Bacillus</taxon>
    </lineage>
</organism>
<accession>A0ABZ2N8D0</accession>
<evidence type="ECO:0000313" key="2">
    <source>
        <dbReference type="Proteomes" id="UP001387364"/>
    </source>
</evidence>
<dbReference type="SUPFAM" id="SSF56112">
    <property type="entry name" value="Protein kinase-like (PK-like)"/>
    <property type="match status" value="1"/>
</dbReference>
<dbReference type="EMBL" id="CP147404">
    <property type="protein sequence ID" value="WXB93560.1"/>
    <property type="molecule type" value="Genomic_DNA"/>
</dbReference>
<proteinExistence type="predicted"/>
<reference evidence="1 2" key="1">
    <citation type="submission" date="2024-02" db="EMBL/GenBank/DDBJ databases">
        <title>Seven novel Bacillus-like species.</title>
        <authorList>
            <person name="Liu G."/>
        </authorList>
    </citation>
    <scope>NUCLEOTIDE SEQUENCE [LARGE SCALE GENOMIC DNA]</scope>
    <source>
        <strain evidence="1 2">FJAT-52991</strain>
    </source>
</reference>
<dbReference type="PANTHER" id="PTHR39441">
    <property type="entry name" value="DUF2252 DOMAIN-CONTAINING PROTEIN"/>
    <property type="match status" value="1"/>
</dbReference>
<dbReference type="PANTHER" id="PTHR39441:SF1">
    <property type="entry name" value="DUF2252 DOMAIN-CONTAINING PROTEIN"/>
    <property type="match status" value="1"/>
</dbReference>
<protein>
    <submittedName>
        <fullName evidence="1">DUF2252 family protein</fullName>
    </submittedName>
</protein>
<name>A0ABZ2N8D0_9BACI</name>
<gene>
    <name evidence="1" type="ORF">WDJ61_02580</name>
</gene>
<dbReference type="RefSeq" id="WP_338752932.1">
    <property type="nucleotide sequence ID" value="NZ_CP147404.1"/>
</dbReference>
<sequence>MVNLGERVKQTKRTLRMGTLKKILVEFDQEIMGLSEENRQAKYEKMSQSPFIFFRGSAYLFYYDVASHWFPYHTPEDRPTWIQGDLHFENFGAFHNEKGKLVFDINDFDEGYLGSYLYDLLRMSVSIALVCRELGYDVDEQIDVIEAYLQAYHKQMIRFRDRKDLPETFFITKKKADGTIRKLLKKLEKRSEAHLLSKVTTHFQSERQFAESDEIRPLSDEEQAVIEQIWSHYLDTVVKMEDETKYGIKDIAIKLGSGTASIGLDRFYILVEGGQQEEDLDDLVLEMKEVRLPIPAYFMPYNETFWEAFPHQGKRVIMTQRAMHHQADPHLGYVTIDGRDFYVRERSPYKKKLKLEAIKNLEDMIETVEQMGGITAKVHARADADINEGILPYHSEKEILKAIGEDVDGFVHYLSHWAFSYANQVEKDYEYFMDHLRAKQQ</sequence>
<dbReference type="InterPro" id="IPR018721">
    <property type="entry name" value="DUF2252"/>
</dbReference>
<keyword evidence="2" id="KW-1185">Reference proteome</keyword>
<dbReference type="InterPro" id="IPR011009">
    <property type="entry name" value="Kinase-like_dom_sf"/>
</dbReference>
<dbReference type="Pfam" id="PF10009">
    <property type="entry name" value="DUF2252"/>
    <property type="match status" value="1"/>
</dbReference>